<dbReference type="Proteomes" id="UP000231426">
    <property type="component" value="Unassembled WGS sequence"/>
</dbReference>
<name>A0A2M6W6T1_9BACT</name>
<comment type="caution">
    <text evidence="1">The sequence shown here is derived from an EMBL/GenBank/DDBJ whole genome shotgun (WGS) entry which is preliminary data.</text>
</comment>
<gene>
    <name evidence="1" type="ORF">COU29_01765</name>
</gene>
<reference evidence="2" key="1">
    <citation type="submission" date="2017-09" db="EMBL/GenBank/DDBJ databases">
        <title>Depth-based differentiation of microbial function through sediment-hosted aquifers and enrichment of novel symbionts in the deep terrestrial subsurface.</title>
        <authorList>
            <person name="Probst A.J."/>
            <person name="Ladd B."/>
            <person name="Jarett J.K."/>
            <person name="Geller-Mcgrath D.E."/>
            <person name="Sieber C.M.K."/>
            <person name="Emerson J.B."/>
            <person name="Anantharaman K."/>
            <person name="Thomas B.C."/>
            <person name="Malmstrom R."/>
            <person name="Stieglmeier M."/>
            <person name="Klingl A."/>
            <person name="Woyke T."/>
            <person name="Ryan C.M."/>
            <person name="Banfield J.F."/>
        </authorList>
    </citation>
    <scope>NUCLEOTIDE SEQUENCE [LARGE SCALE GENOMIC DNA]</scope>
</reference>
<dbReference type="PANTHER" id="PTHR41930:SF1">
    <property type="entry name" value="DEPHOSPHO-COA KINASE"/>
    <property type="match status" value="1"/>
</dbReference>
<accession>A0A2M6W6T1</accession>
<dbReference type="InterPro" id="IPR027417">
    <property type="entry name" value="P-loop_NTPase"/>
</dbReference>
<dbReference type="Pfam" id="PF13207">
    <property type="entry name" value="AAA_17"/>
    <property type="match status" value="1"/>
</dbReference>
<evidence type="ECO:0000313" key="2">
    <source>
        <dbReference type="Proteomes" id="UP000231426"/>
    </source>
</evidence>
<evidence type="ECO:0008006" key="3">
    <source>
        <dbReference type="Google" id="ProtNLM"/>
    </source>
</evidence>
<sequence length="192" mass="21903">MVSLNIMTNNKIIFGFTGQLSCGKGTAAKYLEQKYNAQTYRFSTKLRNLLDAIYIEHSRDAMIKMSEAVRSIFGEDILAKAMAKDAANDSNPIVVVEGIRRPADIEFLKELPNFILVEIFAEPETRYQRLIKRRENSDDNSKTYKQFLADHQRPTELSISQVTPEAVEHIDNNGTVEDLNKQLDVLIKKYAN</sequence>
<dbReference type="Gene3D" id="3.40.50.300">
    <property type="entry name" value="P-loop containing nucleotide triphosphate hydrolases"/>
    <property type="match status" value="1"/>
</dbReference>
<dbReference type="AlphaFoldDB" id="A0A2M6W6T1"/>
<dbReference type="PANTHER" id="PTHR41930">
    <property type="entry name" value="UPF0200 PROTEIN MJ1399"/>
    <property type="match status" value="1"/>
</dbReference>
<protein>
    <recommendedName>
        <fullName evidence="3">Dephospho-CoA kinase</fullName>
    </recommendedName>
</protein>
<dbReference type="EMBL" id="PFBV01000003">
    <property type="protein sequence ID" value="PIT88490.1"/>
    <property type="molecule type" value="Genomic_DNA"/>
</dbReference>
<proteinExistence type="predicted"/>
<dbReference type="SUPFAM" id="SSF52540">
    <property type="entry name" value="P-loop containing nucleoside triphosphate hydrolases"/>
    <property type="match status" value="1"/>
</dbReference>
<organism evidence="1 2">
    <name type="scientific">Candidatus Magasanikbacteria bacterium CG10_big_fil_rev_8_21_14_0_10_36_32</name>
    <dbReference type="NCBI Taxonomy" id="1974646"/>
    <lineage>
        <taxon>Bacteria</taxon>
        <taxon>Candidatus Magasanikiibacteriota</taxon>
    </lineage>
</organism>
<evidence type="ECO:0000313" key="1">
    <source>
        <dbReference type="EMBL" id="PIT88490.1"/>
    </source>
</evidence>